<accession>A0ABT3B6X6</accession>
<dbReference type="Gene3D" id="1.20.1590.10">
    <property type="entry name" value="YP_001051499.1 domain like"/>
    <property type="match status" value="1"/>
</dbReference>
<protein>
    <submittedName>
        <fullName evidence="1">YjaG family protein</fullName>
    </submittedName>
</protein>
<organism evidence="1 2">
    <name type="scientific">Plectonema radiosum NIES-515</name>
    <dbReference type="NCBI Taxonomy" id="2986073"/>
    <lineage>
        <taxon>Bacteria</taxon>
        <taxon>Bacillati</taxon>
        <taxon>Cyanobacteriota</taxon>
        <taxon>Cyanophyceae</taxon>
        <taxon>Oscillatoriophycideae</taxon>
        <taxon>Oscillatoriales</taxon>
        <taxon>Microcoleaceae</taxon>
        <taxon>Plectonema</taxon>
    </lineage>
</organism>
<evidence type="ECO:0000313" key="1">
    <source>
        <dbReference type="EMBL" id="MCV3217130.1"/>
    </source>
</evidence>
<dbReference type="Proteomes" id="UP001526143">
    <property type="component" value="Unassembled WGS sequence"/>
</dbReference>
<reference evidence="1 2" key="1">
    <citation type="submission" date="2022-10" db="EMBL/GenBank/DDBJ databases">
        <title>Identification of biosynthetic pathway for the production of the potent trypsin inhibitor radiosumin.</title>
        <authorList>
            <person name="Fewer D.P."/>
            <person name="Delbaje E."/>
            <person name="Ouyang X."/>
            <person name="Agostino P.D."/>
            <person name="Wahlsten M."/>
            <person name="Jokela J."/>
            <person name="Permi P."/>
            <person name="Haapaniemi E."/>
            <person name="Koistinen H."/>
        </authorList>
    </citation>
    <scope>NUCLEOTIDE SEQUENCE [LARGE SCALE GENOMIC DNA]</scope>
    <source>
        <strain evidence="1 2">NIES-515</strain>
    </source>
</reference>
<gene>
    <name evidence="1" type="ORF">OGM63_27085</name>
</gene>
<dbReference type="InterPro" id="IPR007338">
    <property type="entry name" value="DUF416"/>
</dbReference>
<comment type="caution">
    <text evidence="1">The sequence shown here is derived from an EMBL/GenBank/DDBJ whole genome shotgun (WGS) entry which is preliminary data.</text>
</comment>
<dbReference type="Pfam" id="PF04222">
    <property type="entry name" value="DUF416"/>
    <property type="match status" value="1"/>
</dbReference>
<name>A0ABT3B6X6_9CYAN</name>
<dbReference type="RefSeq" id="WP_263748822.1">
    <property type="nucleotide sequence ID" value="NZ_JAOWRF010000386.1"/>
</dbReference>
<proteinExistence type="predicted"/>
<evidence type="ECO:0000313" key="2">
    <source>
        <dbReference type="Proteomes" id="UP001526143"/>
    </source>
</evidence>
<dbReference type="EMBL" id="JAOWRF010000386">
    <property type="protein sequence ID" value="MCV3217130.1"/>
    <property type="molecule type" value="Genomic_DNA"/>
</dbReference>
<sequence>MNLYFFDIDSLEQELKQLPPFHRVAFAASICERMLPNYNAFSQMENWGDPSVPRKALDAIWQALQRKSADEIQILQLAEDCVRENVCPDSDDFFDSYYLLEAQEALFAIHAILHAYLNPTSMKFIVQVVKGARFNTIELFIRARDKSFNANQYRDKKERLEAISNHLLAKREISKENEDLQLLKEVDHLKYNSLESLRTSNSGRSLIDVN</sequence>
<dbReference type="InterPro" id="IPR023381">
    <property type="entry name" value="YP001051499.1-like_dom_sf"/>
</dbReference>
<keyword evidence="2" id="KW-1185">Reference proteome</keyword>